<dbReference type="PANTHER" id="PTHR11695">
    <property type="entry name" value="ALCOHOL DEHYDROGENASE RELATED"/>
    <property type="match status" value="1"/>
</dbReference>
<dbReference type="STRING" id="278856.A0A212EUX6"/>
<dbReference type="InterPro" id="IPR011032">
    <property type="entry name" value="GroES-like_sf"/>
</dbReference>
<feature type="region of interest" description="Disordered" evidence="1">
    <location>
        <begin position="1"/>
        <end position="34"/>
    </location>
</feature>
<feature type="transmembrane region" description="Helical" evidence="2">
    <location>
        <begin position="144"/>
        <end position="163"/>
    </location>
</feature>
<accession>A0A212EUX6</accession>
<dbReference type="GO" id="GO:0005739">
    <property type="term" value="C:mitochondrion"/>
    <property type="evidence" value="ECO:0007669"/>
    <property type="project" value="TreeGrafter"/>
</dbReference>
<dbReference type="InParanoid" id="A0A212EUX6"/>
<dbReference type="SUPFAM" id="SSF50129">
    <property type="entry name" value="GroES-like"/>
    <property type="match status" value="1"/>
</dbReference>
<dbReference type="Proteomes" id="UP000007151">
    <property type="component" value="Unassembled WGS sequence"/>
</dbReference>
<dbReference type="EMBL" id="AGBW02012275">
    <property type="protein sequence ID" value="OWR45295.1"/>
    <property type="molecule type" value="Genomic_DNA"/>
</dbReference>
<evidence type="ECO:0000313" key="5">
    <source>
        <dbReference type="Proteomes" id="UP000007151"/>
    </source>
</evidence>
<keyword evidence="2" id="KW-1133">Transmembrane helix</keyword>
<keyword evidence="2" id="KW-0812">Transmembrane</keyword>
<evidence type="ECO:0000313" key="4">
    <source>
        <dbReference type="EMBL" id="OWR45295.1"/>
    </source>
</evidence>
<dbReference type="InterPro" id="IPR013154">
    <property type="entry name" value="ADH-like_N"/>
</dbReference>
<name>A0A212EUX6_DANPL</name>
<comment type="caution">
    <text evidence="4">The sequence shown here is derived from an EMBL/GenBank/DDBJ whole genome shotgun (WGS) entry which is preliminary data.</text>
</comment>
<feature type="domain" description="Alcohol dehydrogenase-like N-terminal" evidence="3">
    <location>
        <begin position="199"/>
        <end position="262"/>
    </location>
</feature>
<reference evidence="4 5" key="1">
    <citation type="journal article" date="2011" name="Cell">
        <title>The monarch butterfly genome yields insights into long-distance migration.</title>
        <authorList>
            <person name="Zhan S."/>
            <person name="Merlin C."/>
            <person name="Boore J.L."/>
            <person name="Reppert S.M."/>
        </authorList>
    </citation>
    <scope>NUCLEOTIDE SEQUENCE [LARGE SCALE GENOMIC DNA]</scope>
    <source>
        <strain evidence="4">F-2</strain>
    </source>
</reference>
<proteinExistence type="predicted"/>
<sequence length="523" mass="56188">MAIFTNDGSQEDEDVENDIGSEEETLSESDIDPPPLFVAEMDDFKLRAGEKIGALHDAALGVANNSKIKINDAIDKTVEAAKKIREVVLELWQHELVLEGRARAAAWAAEAVRRIREGALPLSPAVLYQDLVDLFKDRVWRRSMVIFVCGVAVGGGAGLMVGLRAGTRAPLGPHARALHTQSDQTVLLVEDAVSPGVSAGEVLVRVQSFSVCPVDRAVLRGRGSALRALLGTGPVTVGRGFAGVVLDVGQGVNDLELGDEVWGVVSEWSGGGASELLAIRRSRVSRSPRGVSPPHAAAIPWGGTRALKALGKIDMKGKRVCVVGGNTSASCLSIQLLCGRGARVCVAEHSKAHPTMKALALVTNSTHVFPEGAHEFIDLSSEAWWVSLEKATSRAALWDSLILGDTAPNIPHKGLVKATSRLRSISLRPRPLLSDRVPSPVWPAFCVAFMMYRLLRWSVGLGWHTDWLEDGNPSEQLEVLREMVDEGQLAPVLDKVYLPHDFEAALAHACSDEAVGTTVIRFP</sequence>
<dbReference type="PANTHER" id="PTHR11695:SF645">
    <property type="entry name" value="RETICULON-4-INTERACTING PROTEIN 1, MITOCHONDRIAL-LIKE PROTEIN"/>
    <property type="match status" value="1"/>
</dbReference>
<organism evidence="4 5">
    <name type="scientific">Danaus plexippus plexippus</name>
    <dbReference type="NCBI Taxonomy" id="278856"/>
    <lineage>
        <taxon>Eukaryota</taxon>
        <taxon>Metazoa</taxon>
        <taxon>Ecdysozoa</taxon>
        <taxon>Arthropoda</taxon>
        <taxon>Hexapoda</taxon>
        <taxon>Insecta</taxon>
        <taxon>Pterygota</taxon>
        <taxon>Neoptera</taxon>
        <taxon>Endopterygota</taxon>
        <taxon>Lepidoptera</taxon>
        <taxon>Glossata</taxon>
        <taxon>Ditrysia</taxon>
        <taxon>Papilionoidea</taxon>
        <taxon>Nymphalidae</taxon>
        <taxon>Danainae</taxon>
        <taxon>Danaini</taxon>
        <taxon>Danaina</taxon>
        <taxon>Danaus</taxon>
        <taxon>Danaus</taxon>
    </lineage>
</organism>
<dbReference type="Gene3D" id="3.40.50.720">
    <property type="entry name" value="NAD(P)-binding Rossmann-like Domain"/>
    <property type="match status" value="1"/>
</dbReference>
<dbReference type="Pfam" id="PF08240">
    <property type="entry name" value="ADH_N"/>
    <property type="match status" value="1"/>
</dbReference>
<protein>
    <submittedName>
        <fullName evidence="4">Alcohol dehydrogenase</fullName>
    </submittedName>
</protein>
<keyword evidence="5" id="KW-1185">Reference proteome</keyword>
<dbReference type="KEGG" id="dpl:KGM_201127"/>
<dbReference type="eggNOG" id="KOG1198">
    <property type="taxonomic scope" value="Eukaryota"/>
</dbReference>
<keyword evidence="2" id="KW-0472">Membrane</keyword>
<evidence type="ECO:0000256" key="2">
    <source>
        <dbReference type="SAM" id="Phobius"/>
    </source>
</evidence>
<evidence type="ECO:0000256" key="1">
    <source>
        <dbReference type="SAM" id="MobiDB-lite"/>
    </source>
</evidence>
<dbReference type="InterPro" id="IPR050700">
    <property type="entry name" value="YIM1/Zinc_Alcohol_DH_Fams"/>
</dbReference>
<dbReference type="AlphaFoldDB" id="A0A212EUX6"/>
<feature type="compositionally biased region" description="Acidic residues" evidence="1">
    <location>
        <begin position="9"/>
        <end position="31"/>
    </location>
</feature>
<dbReference type="Gene3D" id="3.90.180.10">
    <property type="entry name" value="Medium-chain alcohol dehydrogenases, catalytic domain"/>
    <property type="match status" value="1"/>
</dbReference>
<evidence type="ECO:0000259" key="3">
    <source>
        <dbReference type="Pfam" id="PF08240"/>
    </source>
</evidence>
<gene>
    <name evidence="4" type="ORF">KGM_201127</name>
</gene>